<dbReference type="InterPro" id="IPR042178">
    <property type="entry name" value="Serpin_sf_1"/>
</dbReference>
<evidence type="ECO:0000256" key="1">
    <source>
        <dbReference type="ARBA" id="ARBA00009500"/>
    </source>
</evidence>
<sequence>MTGSVLRRAPGPLLPLLLLALVCVCGAAELPRPSYANQPRPSYADIAAGNHKKPGYVAPAPAPAHAPAPSPVNEAAVAQAVTQFSLNVAKDVIGGADGNVVVSPLGVAHLLSLLQQAAAPFSDTEAQLEKGLLLDKESSSRGIPQLLRNAITKPRSKSVLENGNSLFVNAEWRLKPDFLGLAHSTYDMDVASLDFKQADAAVAAINKWASDATHGLIPALVSKGSVNPRTNLVLASAMYFRGVWQRQFDVGKTVQRLFSVSPAQNATVFMMQQAGDYRFGELSDLGAQWLEIPFDGEHFSMLVLLPNQRHGADEVLQRLQAHHIQAMVSPSPPRRAILLMPRFQISTDAGLTHALKNLGIHSLFGRDAKLRGISDNVLSVSDVVHKAQMKVDEQGAVASAASAVLVNTLSLINFSDDMRFNVDHPFLAIIVDRTTKLPLFISRVAYPDRSF</sequence>
<evidence type="ECO:0000259" key="6">
    <source>
        <dbReference type="SMART" id="SM00093"/>
    </source>
</evidence>
<dbReference type="Pfam" id="PF00079">
    <property type="entry name" value="Serpin"/>
    <property type="match status" value="1"/>
</dbReference>
<name>A0AAV7XNX7_9NEOP</name>
<dbReference type="PANTHER" id="PTHR11461:SF211">
    <property type="entry name" value="GH10112P-RELATED"/>
    <property type="match status" value="1"/>
</dbReference>
<comment type="similarity">
    <text evidence="1 4">Belongs to the serpin family.</text>
</comment>
<feature type="domain" description="Serpin" evidence="6">
    <location>
        <begin position="86"/>
        <end position="447"/>
    </location>
</feature>
<evidence type="ECO:0000256" key="3">
    <source>
        <dbReference type="ARBA" id="ARBA00022900"/>
    </source>
</evidence>
<proteinExistence type="inferred from homology"/>
<evidence type="ECO:0000313" key="8">
    <source>
        <dbReference type="Proteomes" id="UP001075354"/>
    </source>
</evidence>
<dbReference type="InterPro" id="IPR042185">
    <property type="entry name" value="Serpin_sf_2"/>
</dbReference>
<evidence type="ECO:0000256" key="4">
    <source>
        <dbReference type="RuleBase" id="RU000411"/>
    </source>
</evidence>
<keyword evidence="2" id="KW-0646">Protease inhibitor</keyword>
<organism evidence="7 8">
    <name type="scientific">Megalurothrips usitatus</name>
    <name type="common">bean blossom thrips</name>
    <dbReference type="NCBI Taxonomy" id="439358"/>
    <lineage>
        <taxon>Eukaryota</taxon>
        <taxon>Metazoa</taxon>
        <taxon>Ecdysozoa</taxon>
        <taxon>Arthropoda</taxon>
        <taxon>Hexapoda</taxon>
        <taxon>Insecta</taxon>
        <taxon>Pterygota</taxon>
        <taxon>Neoptera</taxon>
        <taxon>Paraneoptera</taxon>
        <taxon>Thysanoptera</taxon>
        <taxon>Terebrantia</taxon>
        <taxon>Thripoidea</taxon>
        <taxon>Thripidae</taxon>
        <taxon>Megalurothrips</taxon>
    </lineage>
</organism>
<feature type="chain" id="PRO_5043428942" description="Serpin domain-containing protein" evidence="5">
    <location>
        <begin position="28"/>
        <end position="451"/>
    </location>
</feature>
<dbReference type="EMBL" id="JAPTSV010000005">
    <property type="protein sequence ID" value="KAJ1527510.1"/>
    <property type="molecule type" value="Genomic_DNA"/>
</dbReference>
<dbReference type="Proteomes" id="UP001075354">
    <property type="component" value="Chromosome 5"/>
</dbReference>
<dbReference type="CDD" id="cd00172">
    <property type="entry name" value="serpin"/>
    <property type="match status" value="1"/>
</dbReference>
<dbReference type="SUPFAM" id="SSF56574">
    <property type="entry name" value="Serpins"/>
    <property type="match status" value="1"/>
</dbReference>
<accession>A0AAV7XNX7</accession>
<feature type="signal peptide" evidence="5">
    <location>
        <begin position="1"/>
        <end position="27"/>
    </location>
</feature>
<dbReference type="AlphaFoldDB" id="A0AAV7XNX7"/>
<reference evidence="7" key="1">
    <citation type="submission" date="2022-12" db="EMBL/GenBank/DDBJ databases">
        <title>Chromosome-level genome assembly of the bean flower thrips Megalurothrips usitatus.</title>
        <authorList>
            <person name="Ma L."/>
            <person name="Liu Q."/>
            <person name="Li H."/>
            <person name="Cai W."/>
        </authorList>
    </citation>
    <scope>NUCLEOTIDE SEQUENCE</scope>
    <source>
        <strain evidence="7">Cailab_2022a</strain>
    </source>
</reference>
<protein>
    <recommendedName>
        <fullName evidence="6">Serpin domain-containing protein</fullName>
    </recommendedName>
</protein>
<keyword evidence="8" id="KW-1185">Reference proteome</keyword>
<dbReference type="InterPro" id="IPR036186">
    <property type="entry name" value="Serpin_sf"/>
</dbReference>
<evidence type="ECO:0000256" key="2">
    <source>
        <dbReference type="ARBA" id="ARBA00022690"/>
    </source>
</evidence>
<dbReference type="InterPro" id="IPR000215">
    <property type="entry name" value="Serpin_fam"/>
</dbReference>
<dbReference type="Gene3D" id="2.30.39.10">
    <property type="entry name" value="Alpha-1-antitrypsin, domain 1"/>
    <property type="match status" value="1"/>
</dbReference>
<dbReference type="InterPro" id="IPR023796">
    <property type="entry name" value="Serpin_dom"/>
</dbReference>
<dbReference type="PANTHER" id="PTHR11461">
    <property type="entry name" value="SERINE PROTEASE INHIBITOR, SERPIN"/>
    <property type="match status" value="1"/>
</dbReference>
<dbReference type="GO" id="GO:0004867">
    <property type="term" value="F:serine-type endopeptidase inhibitor activity"/>
    <property type="evidence" value="ECO:0007669"/>
    <property type="project" value="UniProtKB-KW"/>
</dbReference>
<dbReference type="GO" id="GO:0005615">
    <property type="term" value="C:extracellular space"/>
    <property type="evidence" value="ECO:0007669"/>
    <property type="project" value="InterPro"/>
</dbReference>
<dbReference type="Gene3D" id="3.30.497.10">
    <property type="entry name" value="Antithrombin, subunit I, domain 2"/>
    <property type="match status" value="1"/>
</dbReference>
<keyword evidence="3" id="KW-0722">Serine protease inhibitor</keyword>
<keyword evidence="5" id="KW-0732">Signal</keyword>
<evidence type="ECO:0000313" key="7">
    <source>
        <dbReference type="EMBL" id="KAJ1527510.1"/>
    </source>
</evidence>
<dbReference type="SMART" id="SM00093">
    <property type="entry name" value="SERPIN"/>
    <property type="match status" value="1"/>
</dbReference>
<evidence type="ECO:0000256" key="5">
    <source>
        <dbReference type="SAM" id="SignalP"/>
    </source>
</evidence>
<gene>
    <name evidence="7" type="ORF">ONE63_007482</name>
</gene>
<comment type="caution">
    <text evidence="7">The sequence shown here is derived from an EMBL/GenBank/DDBJ whole genome shotgun (WGS) entry which is preliminary data.</text>
</comment>